<evidence type="ECO:0000313" key="2">
    <source>
        <dbReference type="Proteomes" id="UP000191988"/>
    </source>
</evidence>
<dbReference type="AlphaFoldDB" id="A0A1S7NMK0"/>
<gene>
    <name evidence="1" type="ORF">AGR3A_Cc120040</name>
</gene>
<dbReference type="RefSeq" id="WP_080841881.1">
    <property type="nucleotide sequence ID" value="NZ_LT009723.1"/>
</dbReference>
<sequence length="114" mass="12515">MVHVEVSPKLKEDAAHLAIAATHVGQAHIAGTGPAGRTCEQCAFWHLWKKVKVGDEVREVPADAGRFSARHKDRPGQRKDALCNKPILNKARRKIPASAVACRFFDPQQPESNS</sequence>
<organism evidence="1 2">
    <name type="scientific">Agrobacterium tomkonis CFBP 6623</name>
    <dbReference type="NCBI Taxonomy" id="1183432"/>
    <lineage>
        <taxon>Bacteria</taxon>
        <taxon>Pseudomonadati</taxon>
        <taxon>Pseudomonadota</taxon>
        <taxon>Alphaproteobacteria</taxon>
        <taxon>Hyphomicrobiales</taxon>
        <taxon>Rhizobiaceae</taxon>
        <taxon>Rhizobium/Agrobacterium group</taxon>
        <taxon>Agrobacterium</taxon>
        <taxon>Agrobacterium tumefaciens complex</taxon>
    </lineage>
</organism>
<keyword evidence="2" id="KW-1185">Reference proteome</keyword>
<protein>
    <submittedName>
        <fullName evidence="1">Uncharacterized protein</fullName>
    </submittedName>
</protein>
<accession>A0A1S7NMK0</accession>
<dbReference type="Proteomes" id="UP000191988">
    <property type="component" value="Unassembled WGS sequence"/>
</dbReference>
<evidence type="ECO:0000313" key="1">
    <source>
        <dbReference type="EMBL" id="CUX09186.1"/>
    </source>
</evidence>
<proteinExistence type="predicted"/>
<name>A0A1S7NMK0_9HYPH</name>
<dbReference type="EMBL" id="FBWK01000004">
    <property type="protein sequence ID" value="CUX09186.1"/>
    <property type="molecule type" value="Genomic_DNA"/>
</dbReference>
<reference evidence="2" key="1">
    <citation type="submission" date="2016-01" db="EMBL/GenBank/DDBJ databases">
        <authorList>
            <person name="Regsiter A."/>
            <person name="william w."/>
        </authorList>
    </citation>
    <scope>NUCLEOTIDE SEQUENCE [LARGE SCALE GENOMIC DNA]</scope>
    <source>
        <strain evidence="2">CFBP 6623</strain>
    </source>
</reference>